<dbReference type="Gene3D" id="1.10.357.10">
    <property type="entry name" value="Tetracycline Repressor, domain 2"/>
    <property type="match status" value="1"/>
</dbReference>
<accession>A0A2X4UH34</accession>
<proteinExistence type="predicted"/>
<gene>
    <name evidence="1" type="ORF">NCTC10994_03865</name>
</gene>
<dbReference type="RefSeq" id="WP_072699494.1">
    <property type="nucleotide sequence ID" value="NZ_JAFBBL010000001.1"/>
</dbReference>
<reference evidence="1 2" key="1">
    <citation type="submission" date="2018-06" db="EMBL/GenBank/DDBJ databases">
        <authorList>
            <consortium name="Pathogen Informatics"/>
            <person name="Doyle S."/>
        </authorList>
    </citation>
    <scope>NUCLEOTIDE SEQUENCE [LARGE SCALE GENOMIC DNA]</scope>
    <source>
        <strain evidence="1 2">NCTC10994</strain>
    </source>
</reference>
<dbReference type="AlphaFoldDB" id="A0A2X4UH34"/>
<dbReference type="STRING" id="1219011.GCA_001895045_01543"/>
<dbReference type="InterPro" id="IPR009057">
    <property type="entry name" value="Homeodomain-like_sf"/>
</dbReference>
<evidence type="ECO:0000313" key="2">
    <source>
        <dbReference type="Proteomes" id="UP000249091"/>
    </source>
</evidence>
<organism evidence="1 2">
    <name type="scientific">Rhodococcus coprophilus</name>
    <dbReference type="NCBI Taxonomy" id="38310"/>
    <lineage>
        <taxon>Bacteria</taxon>
        <taxon>Bacillati</taxon>
        <taxon>Actinomycetota</taxon>
        <taxon>Actinomycetes</taxon>
        <taxon>Mycobacteriales</taxon>
        <taxon>Nocardiaceae</taxon>
        <taxon>Rhodococcus</taxon>
    </lineage>
</organism>
<dbReference type="SUPFAM" id="SSF46689">
    <property type="entry name" value="Homeodomain-like"/>
    <property type="match status" value="1"/>
</dbReference>
<evidence type="ECO:0000313" key="1">
    <source>
        <dbReference type="EMBL" id="SQI38021.1"/>
    </source>
</evidence>
<dbReference type="EMBL" id="LS483468">
    <property type="protein sequence ID" value="SQI38021.1"/>
    <property type="molecule type" value="Genomic_DNA"/>
</dbReference>
<name>A0A2X4UH34_9NOCA</name>
<dbReference type="KEGG" id="rcr:NCTC10994_03865"/>
<dbReference type="Proteomes" id="UP000249091">
    <property type="component" value="Chromosome 1"/>
</dbReference>
<keyword evidence="2" id="KW-1185">Reference proteome</keyword>
<protein>
    <submittedName>
        <fullName evidence="1">TetR family transcriptional regulator</fullName>
    </submittedName>
</protein>
<sequence>MGTTRRSWAGVGIEERRRVRRERLLAAGTDLIGTPDGSTANVRAVCRAAELTERYFYESFADRDSFVREVYAHVAEQARQALAAAVASAPPTGIAEAAVRAFVELVVDDPAKGRVLLLAPLREPALNRRGVELAPAFVALVEGQLGGVEDAAHRHLAAVGLIGAFTSMFMAYLEGDVTVSRETLVAHCVSLIEHAAEAYTSDPRG</sequence>